<proteinExistence type="predicted"/>
<keyword evidence="2" id="KW-1185">Reference proteome</keyword>
<evidence type="ECO:0000313" key="1">
    <source>
        <dbReference type="EnsemblMetazoa" id="CJA35651.1"/>
    </source>
</evidence>
<evidence type="ECO:0000313" key="2">
    <source>
        <dbReference type="Proteomes" id="UP000005237"/>
    </source>
</evidence>
<reference evidence="2" key="1">
    <citation type="submission" date="2010-08" db="EMBL/GenBank/DDBJ databases">
        <authorList>
            <consortium name="Caenorhabditis japonica Sequencing Consortium"/>
            <person name="Wilson R.K."/>
        </authorList>
    </citation>
    <scope>NUCLEOTIDE SEQUENCE [LARGE SCALE GENOMIC DNA]</scope>
    <source>
        <strain evidence="2">DF5081</strain>
    </source>
</reference>
<dbReference type="AlphaFoldDB" id="A0A8R1EIJ9"/>
<reference evidence="1" key="2">
    <citation type="submission" date="2022-06" db="UniProtKB">
        <authorList>
            <consortium name="EnsemblMetazoa"/>
        </authorList>
    </citation>
    <scope>IDENTIFICATION</scope>
    <source>
        <strain evidence="1">DF5081</strain>
    </source>
</reference>
<protein>
    <submittedName>
        <fullName evidence="1">Uncharacterized protein</fullName>
    </submittedName>
</protein>
<sequence length="113" mass="12284">MDAEAPGLVSMAQSGVKVGQTSYRYMTTRRRMAKVFAFICYTIQVGAVSAVSETNSNTHKIEEMVQMEEVVDAAADDELPVVSSTLNQITVQIEPPTPSASTRTSYSNQGYIV</sequence>
<organism evidence="1 2">
    <name type="scientific">Caenorhabditis japonica</name>
    <dbReference type="NCBI Taxonomy" id="281687"/>
    <lineage>
        <taxon>Eukaryota</taxon>
        <taxon>Metazoa</taxon>
        <taxon>Ecdysozoa</taxon>
        <taxon>Nematoda</taxon>
        <taxon>Chromadorea</taxon>
        <taxon>Rhabditida</taxon>
        <taxon>Rhabditina</taxon>
        <taxon>Rhabditomorpha</taxon>
        <taxon>Rhabditoidea</taxon>
        <taxon>Rhabditidae</taxon>
        <taxon>Peloderinae</taxon>
        <taxon>Caenorhabditis</taxon>
    </lineage>
</organism>
<name>A0A8R1EIJ9_CAEJA</name>
<dbReference type="EnsemblMetazoa" id="CJA35651.1">
    <property type="protein sequence ID" value="CJA35651.1"/>
    <property type="gene ID" value="WBGene00211498"/>
</dbReference>
<accession>A0A8R1EIJ9</accession>
<dbReference type="Proteomes" id="UP000005237">
    <property type="component" value="Unassembled WGS sequence"/>
</dbReference>